<name>A0A0A5GG92_9BACI</name>
<dbReference type="RefSeq" id="WP_026799454.1">
    <property type="nucleotide sequence ID" value="NZ_AULI01000002.1"/>
</dbReference>
<keyword evidence="1" id="KW-0472">Membrane</keyword>
<evidence type="ECO:0000313" key="2">
    <source>
        <dbReference type="EMBL" id="KGX92271.1"/>
    </source>
</evidence>
<gene>
    <name evidence="2" type="ORF">N781_17475</name>
</gene>
<feature type="transmembrane region" description="Helical" evidence="1">
    <location>
        <begin position="45"/>
        <end position="66"/>
    </location>
</feature>
<comment type="caution">
    <text evidence="2">The sequence shown here is derived from an EMBL/GenBank/DDBJ whole genome shotgun (WGS) entry which is preliminary data.</text>
</comment>
<proteinExistence type="predicted"/>
<keyword evidence="1" id="KW-1133">Transmembrane helix</keyword>
<feature type="transmembrane region" description="Helical" evidence="1">
    <location>
        <begin position="78"/>
        <end position="105"/>
    </location>
</feature>
<keyword evidence="3" id="KW-1185">Reference proteome</keyword>
<dbReference type="AlphaFoldDB" id="A0A0A5GG92"/>
<protein>
    <recommendedName>
        <fullName evidence="4">DUF4064 domain-containing protein</fullName>
    </recommendedName>
</protein>
<sequence>MNRTWRRRLVIIGVSLQALVLLLGVGMMVVVMLKYPNELPARTEVMYAWFVFIVHAIGLGLAVYSLGLMGRQPKRAGVYLLLTGLLMIPLTLGATVIQSLLFMVAGLGCFRRQSYFLSA</sequence>
<dbReference type="EMBL" id="AVPE01000007">
    <property type="protein sequence ID" value="KGX92271.1"/>
    <property type="molecule type" value="Genomic_DNA"/>
</dbReference>
<accession>A0A0A5GG92</accession>
<dbReference type="Proteomes" id="UP000030528">
    <property type="component" value="Unassembled WGS sequence"/>
</dbReference>
<keyword evidence="1" id="KW-0812">Transmembrane</keyword>
<evidence type="ECO:0008006" key="4">
    <source>
        <dbReference type="Google" id="ProtNLM"/>
    </source>
</evidence>
<feature type="transmembrane region" description="Helical" evidence="1">
    <location>
        <begin position="9"/>
        <end position="33"/>
    </location>
</feature>
<evidence type="ECO:0000313" key="3">
    <source>
        <dbReference type="Proteomes" id="UP000030528"/>
    </source>
</evidence>
<evidence type="ECO:0000256" key="1">
    <source>
        <dbReference type="SAM" id="Phobius"/>
    </source>
</evidence>
<reference evidence="2 3" key="1">
    <citation type="submission" date="2013-08" db="EMBL/GenBank/DDBJ databases">
        <authorList>
            <person name="Huang J."/>
            <person name="Wang G."/>
        </authorList>
    </citation>
    <scope>NUCLEOTIDE SEQUENCE [LARGE SCALE GENOMIC DNA]</scope>
    <source>
        <strain evidence="2 3">JSM 076056</strain>
    </source>
</reference>
<organism evidence="2 3">
    <name type="scientific">Pontibacillus halophilus JSM 076056 = DSM 19796</name>
    <dbReference type="NCBI Taxonomy" id="1385510"/>
    <lineage>
        <taxon>Bacteria</taxon>
        <taxon>Bacillati</taxon>
        <taxon>Bacillota</taxon>
        <taxon>Bacilli</taxon>
        <taxon>Bacillales</taxon>
        <taxon>Bacillaceae</taxon>
        <taxon>Pontibacillus</taxon>
    </lineage>
</organism>